<dbReference type="Pfam" id="PF26639">
    <property type="entry name" value="Het-6_barrel"/>
    <property type="match status" value="1"/>
</dbReference>
<organism evidence="2 3">
    <name type="scientific">Dactylonectria macrodidyma</name>
    <dbReference type="NCBI Taxonomy" id="307937"/>
    <lineage>
        <taxon>Eukaryota</taxon>
        <taxon>Fungi</taxon>
        <taxon>Dikarya</taxon>
        <taxon>Ascomycota</taxon>
        <taxon>Pezizomycotina</taxon>
        <taxon>Sordariomycetes</taxon>
        <taxon>Hypocreomycetidae</taxon>
        <taxon>Hypocreales</taxon>
        <taxon>Nectriaceae</taxon>
        <taxon>Dactylonectria</taxon>
    </lineage>
</organism>
<dbReference type="EMBL" id="JAGMUV010000001">
    <property type="protein sequence ID" value="KAH7176054.1"/>
    <property type="molecule type" value="Genomic_DNA"/>
</dbReference>
<protein>
    <submittedName>
        <fullName evidence="2">Heterokaryon incompatibility protein-domain-containing protein</fullName>
    </submittedName>
</protein>
<feature type="domain" description="Heterokaryon incompatibility" evidence="1">
    <location>
        <begin position="60"/>
        <end position="224"/>
    </location>
</feature>
<dbReference type="AlphaFoldDB" id="A0A9P9JNE7"/>
<dbReference type="OrthoDB" id="2157530at2759"/>
<proteinExistence type="predicted"/>
<sequence length="686" mass="77389">MVKRVQPDQIKMASPTEYYQHQPLPTHRYIRVLRLQPNPSRDAELRCSLVPVSLDESPKYWALSYTWDAQAPSHPIICQKGGSIAKLDITPNCAAALRQLRDTTEERTLWVDGICINQASLQERSGQVALMGEIYLAAEQVVVWLGESDPASKQAIDLLKRIGDLNIVHSITQDASKDPIDLEARRRAREQVHANARELTKDTEDKISPLFRRNWFHRMWTVQEVVLPTGPKVEVYCGDSSIDWLTLWLATDVLSSIKYKLGDWEPAIRLQRYLSQMMTRHREPELKRMMNSIPGLELDLTISLLLIFCRPKLATDPKDKVYALYGLLNYFGVELSKPDYEKPLAEIYAEITAASIKHDKNLFALNYVASDSRRSGLPSWVPDWSDIGWEQGDPRGPVTRGRFAASGSAEPRWKFTSNPQELIVYGKVVGTVIYRADSFVLTPLPSIPELTQRDATGRIIVSESLRNTYNIYKIMKEWVGVAYRAGSYPTGENLDNALKTTLLNDYPSNNADPRANGFHEWLASMRATEAELTVKAAPLAMLLGATPVPQVGLRTVVGALFRPSRYLAKREQRRQQVENDVPIELRTMLAMTVNRGWGYHSLAQLVSARKSFFRTDGGYFGTAPDMFPDSLQSGDVVALVAGLAMPVVLRKVESGFHLVSHCYVHGMMYGDVWERVEGQIDELTLI</sequence>
<dbReference type="PANTHER" id="PTHR24148:SF73">
    <property type="entry name" value="HET DOMAIN PROTEIN (AFU_ORTHOLOGUE AFUA_8G01020)"/>
    <property type="match status" value="1"/>
</dbReference>
<keyword evidence="3" id="KW-1185">Reference proteome</keyword>
<reference evidence="2" key="1">
    <citation type="journal article" date="2021" name="Nat. Commun.">
        <title>Genetic determinants of endophytism in the Arabidopsis root mycobiome.</title>
        <authorList>
            <person name="Mesny F."/>
            <person name="Miyauchi S."/>
            <person name="Thiergart T."/>
            <person name="Pickel B."/>
            <person name="Atanasova L."/>
            <person name="Karlsson M."/>
            <person name="Huettel B."/>
            <person name="Barry K.W."/>
            <person name="Haridas S."/>
            <person name="Chen C."/>
            <person name="Bauer D."/>
            <person name="Andreopoulos W."/>
            <person name="Pangilinan J."/>
            <person name="LaButti K."/>
            <person name="Riley R."/>
            <person name="Lipzen A."/>
            <person name="Clum A."/>
            <person name="Drula E."/>
            <person name="Henrissat B."/>
            <person name="Kohler A."/>
            <person name="Grigoriev I.V."/>
            <person name="Martin F.M."/>
            <person name="Hacquard S."/>
        </authorList>
    </citation>
    <scope>NUCLEOTIDE SEQUENCE</scope>
    <source>
        <strain evidence="2">MPI-CAGE-AT-0147</strain>
    </source>
</reference>
<dbReference type="PANTHER" id="PTHR24148">
    <property type="entry name" value="ANKYRIN REPEAT DOMAIN-CONTAINING PROTEIN 39 HOMOLOG-RELATED"/>
    <property type="match status" value="1"/>
</dbReference>
<dbReference type="Proteomes" id="UP000738349">
    <property type="component" value="Unassembled WGS sequence"/>
</dbReference>
<gene>
    <name evidence="2" type="ORF">EDB81DRAFT_31544</name>
</gene>
<dbReference type="InterPro" id="IPR010730">
    <property type="entry name" value="HET"/>
</dbReference>
<evidence type="ECO:0000313" key="2">
    <source>
        <dbReference type="EMBL" id="KAH7176054.1"/>
    </source>
</evidence>
<evidence type="ECO:0000259" key="1">
    <source>
        <dbReference type="Pfam" id="PF06985"/>
    </source>
</evidence>
<accession>A0A9P9JNE7</accession>
<dbReference type="InterPro" id="IPR052895">
    <property type="entry name" value="HetReg/Transcr_Mod"/>
</dbReference>
<evidence type="ECO:0000313" key="3">
    <source>
        <dbReference type="Proteomes" id="UP000738349"/>
    </source>
</evidence>
<dbReference type="Pfam" id="PF06985">
    <property type="entry name" value="HET"/>
    <property type="match status" value="1"/>
</dbReference>
<name>A0A9P9JNE7_9HYPO</name>
<comment type="caution">
    <text evidence="2">The sequence shown here is derived from an EMBL/GenBank/DDBJ whole genome shotgun (WGS) entry which is preliminary data.</text>
</comment>